<feature type="transmembrane region" description="Helical" evidence="2">
    <location>
        <begin position="345"/>
        <end position="362"/>
    </location>
</feature>
<comment type="caution">
    <text evidence="4">The sequence shown here is derived from an EMBL/GenBank/DDBJ whole genome shotgun (WGS) entry which is preliminary data.</text>
</comment>
<dbReference type="RefSeq" id="WP_203728777.1">
    <property type="nucleotide sequence ID" value="NZ_BAAATX010000010.1"/>
</dbReference>
<dbReference type="PANTHER" id="PTHR23028:SF53">
    <property type="entry name" value="ACYL_TRANSF_3 DOMAIN-CONTAINING PROTEIN"/>
    <property type="match status" value="1"/>
</dbReference>
<reference evidence="4 5" key="1">
    <citation type="submission" date="2021-01" db="EMBL/GenBank/DDBJ databases">
        <title>Whole genome shotgun sequence of Actinoplanes durhamensis NBRC 14914.</title>
        <authorList>
            <person name="Komaki H."/>
            <person name="Tamura T."/>
        </authorList>
    </citation>
    <scope>NUCLEOTIDE SEQUENCE [LARGE SCALE GENOMIC DNA]</scope>
    <source>
        <strain evidence="4 5">NBRC 14914</strain>
    </source>
</reference>
<accession>A0ABQ3Z0H5</accession>
<proteinExistence type="predicted"/>
<feature type="region of interest" description="Disordered" evidence="1">
    <location>
        <begin position="388"/>
        <end position="408"/>
    </location>
</feature>
<keyword evidence="4" id="KW-0012">Acyltransferase</keyword>
<evidence type="ECO:0000313" key="4">
    <source>
        <dbReference type="EMBL" id="GIE03059.1"/>
    </source>
</evidence>
<keyword evidence="2" id="KW-0472">Membrane</keyword>
<sequence>MVSGTTTAFGPHERRPELKALTGLRAVAAIAVVVSHLGVPKSLPEELAKIAHWGYIGVPLFFMLSGVVLGYNYPGLTFRQSRRTLKFYLARVARVMPLYWVVLIYCALFYTAVGHRQYPKAFLENIFAVQTWGGDLLAAQSRYNGPGWSIGAELFFYAVFPFVVPLVAAASRKWGARALIAIIGATALVSFGLLAFFVLTGRAELPAADPGSAHRWMYRNPLCQLPIFLCGVAISFLLPYVRRWSDLTHHVIQAAVLAYVLLLAMFRGEGGFWGAGSFGPFFVLPFTLALLSLASDRGWMARILKTRPMVTLGVASYALYITHRWLVWQLSSTDPVSKGHGIDPYVGWVLTICILLLVAEGAHRYIEEPARRWIVGIGKRLARKYPGRRPGVHAKPPVPAEERAPVNV</sequence>
<feature type="transmembrane region" description="Helical" evidence="2">
    <location>
        <begin position="218"/>
        <end position="240"/>
    </location>
</feature>
<dbReference type="Proteomes" id="UP000637628">
    <property type="component" value="Unassembled WGS sequence"/>
</dbReference>
<protein>
    <submittedName>
        <fullName evidence="4">Acyltransferase</fullName>
    </submittedName>
</protein>
<organism evidence="4 5">
    <name type="scientific">Paractinoplanes durhamensis</name>
    <dbReference type="NCBI Taxonomy" id="113563"/>
    <lineage>
        <taxon>Bacteria</taxon>
        <taxon>Bacillati</taxon>
        <taxon>Actinomycetota</taxon>
        <taxon>Actinomycetes</taxon>
        <taxon>Micromonosporales</taxon>
        <taxon>Micromonosporaceae</taxon>
        <taxon>Paractinoplanes</taxon>
    </lineage>
</organism>
<feature type="transmembrane region" description="Helical" evidence="2">
    <location>
        <begin position="20"/>
        <end position="38"/>
    </location>
</feature>
<evidence type="ECO:0000313" key="5">
    <source>
        <dbReference type="Proteomes" id="UP000637628"/>
    </source>
</evidence>
<keyword evidence="5" id="KW-1185">Reference proteome</keyword>
<feature type="transmembrane region" description="Helical" evidence="2">
    <location>
        <begin position="306"/>
        <end position="325"/>
    </location>
</feature>
<dbReference type="InterPro" id="IPR050879">
    <property type="entry name" value="Acyltransferase_3"/>
</dbReference>
<evidence type="ECO:0000259" key="3">
    <source>
        <dbReference type="Pfam" id="PF01757"/>
    </source>
</evidence>
<evidence type="ECO:0000256" key="1">
    <source>
        <dbReference type="SAM" id="MobiDB-lite"/>
    </source>
</evidence>
<feature type="transmembrane region" description="Helical" evidence="2">
    <location>
        <begin position="50"/>
        <end position="71"/>
    </location>
</feature>
<feature type="transmembrane region" description="Helical" evidence="2">
    <location>
        <begin position="247"/>
        <end position="266"/>
    </location>
</feature>
<evidence type="ECO:0000256" key="2">
    <source>
        <dbReference type="SAM" id="Phobius"/>
    </source>
</evidence>
<keyword evidence="2" id="KW-0812">Transmembrane</keyword>
<feature type="transmembrane region" description="Helical" evidence="2">
    <location>
        <begin position="154"/>
        <end position="171"/>
    </location>
</feature>
<keyword evidence="4" id="KW-0808">Transferase</keyword>
<feature type="transmembrane region" description="Helical" evidence="2">
    <location>
        <begin position="272"/>
        <end position="294"/>
    </location>
</feature>
<name>A0ABQ3Z0H5_9ACTN</name>
<gene>
    <name evidence="4" type="ORF">Adu01nite_44090</name>
</gene>
<dbReference type="EMBL" id="BOML01000035">
    <property type="protein sequence ID" value="GIE03059.1"/>
    <property type="molecule type" value="Genomic_DNA"/>
</dbReference>
<dbReference type="Pfam" id="PF01757">
    <property type="entry name" value="Acyl_transf_3"/>
    <property type="match status" value="1"/>
</dbReference>
<keyword evidence="2" id="KW-1133">Transmembrane helix</keyword>
<feature type="domain" description="Acyltransferase 3" evidence="3">
    <location>
        <begin position="19"/>
        <end position="357"/>
    </location>
</feature>
<dbReference type="GO" id="GO:0016746">
    <property type="term" value="F:acyltransferase activity"/>
    <property type="evidence" value="ECO:0007669"/>
    <property type="project" value="UniProtKB-KW"/>
</dbReference>
<dbReference type="InterPro" id="IPR002656">
    <property type="entry name" value="Acyl_transf_3_dom"/>
</dbReference>
<feature type="transmembrane region" description="Helical" evidence="2">
    <location>
        <begin position="92"/>
        <end position="113"/>
    </location>
</feature>
<dbReference type="PANTHER" id="PTHR23028">
    <property type="entry name" value="ACETYLTRANSFERASE"/>
    <property type="match status" value="1"/>
</dbReference>
<feature type="transmembrane region" description="Helical" evidence="2">
    <location>
        <begin position="178"/>
        <end position="198"/>
    </location>
</feature>